<evidence type="ECO:0000313" key="2">
    <source>
        <dbReference type="EMBL" id="PRT52491.1"/>
    </source>
</evidence>
<sequence length="312" mass="34374">MVKLGLSNAFEDIKRLHLFSRKQRSKESQSPEYLSQVEAKACSVAYPETSSYSWVHSIPPEKSAHGWEYVRSLGPATGASQPRYRPHAPSTPSPLSQHSRRVQQPVFLRPDHRSSPRSPASPASSIASLPLSAETCSYIEQVVKTQVTQMMSKMVDENASSGSDTSCVETDIECLQPVLRERPQPIFFRPDHSPASSHSGHSLNLDKMPSIEEISDDGSFDDCVDKLSDAVVPSTDSGKTTPEPDIPEQNLKLLNVSSINWDTIARTATKSDVAMKRLSIPAWMDSSRCLERLKQNLEETGNTGPQANSVKV</sequence>
<proteinExistence type="predicted"/>
<accession>A0A2T0FBZ1</accession>
<dbReference type="RefSeq" id="XP_024662437.1">
    <property type="nucleotide sequence ID" value="XM_024806669.1"/>
</dbReference>
<dbReference type="EMBL" id="NDIQ01000001">
    <property type="protein sequence ID" value="PRT52491.1"/>
    <property type="molecule type" value="Genomic_DNA"/>
</dbReference>
<keyword evidence="3" id="KW-1185">Reference proteome</keyword>
<dbReference type="AlphaFoldDB" id="A0A2T0FBZ1"/>
<dbReference type="GeneID" id="36513860"/>
<organism evidence="2 3">
    <name type="scientific">Wickerhamiella sorbophila</name>
    <dbReference type="NCBI Taxonomy" id="45607"/>
    <lineage>
        <taxon>Eukaryota</taxon>
        <taxon>Fungi</taxon>
        <taxon>Dikarya</taxon>
        <taxon>Ascomycota</taxon>
        <taxon>Saccharomycotina</taxon>
        <taxon>Dipodascomycetes</taxon>
        <taxon>Dipodascales</taxon>
        <taxon>Trichomonascaceae</taxon>
        <taxon>Wickerhamiella</taxon>
    </lineage>
</organism>
<feature type="region of interest" description="Disordered" evidence="1">
    <location>
        <begin position="78"/>
        <end position="101"/>
    </location>
</feature>
<dbReference type="Proteomes" id="UP000238350">
    <property type="component" value="Unassembled WGS sequence"/>
</dbReference>
<reference evidence="2 3" key="1">
    <citation type="submission" date="2017-04" db="EMBL/GenBank/DDBJ databases">
        <title>Genome sequencing of [Candida] sorbophila.</title>
        <authorList>
            <person name="Ahn J.O."/>
        </authorList>
    </citation>
    <scope>NUCLEOTIDE SEQUENCE [LARGE SCALE GENOMIC DNA]</scope>
    <source>
        <strain evidence="2 3">DS02</strain>
    </source>
</reference>
<evidence type="ECO:0000313" key="3">
    <source>
        <dbReference type="Proteomes" id="UP000238350"/>
    </source>
</evidence>
<evidence type="ECO:0000256" key="1">
    <source>
        <dbReference type="SAM" id="MobiDB-lite"/>
    </source>
</evidence>
<gene>
    <name evidence="2" type="ORF">B9G98_00111</name>
</gene>
<protein>
    <submittedName>
        <fullName evidence="2">Uncharacterized protein</fullName>
    </submittedName>
</protein>
<comment type="caution">
    <text evidence="2">The sequence shown here is derived from an EMBL/GenBank/DDBJ whole genome shotgun (WGS) entry which is preliminary data.</text>
</comment>
<name>A0A2T0FBZ1_9ASCO</name>